<evidence type="ECO:0000259" key="2">
    <source>
        <dbReference type="Pfam" id="PF00724"/>
    </source>
</evidence>
<dbReference type="CDD" id="cd02933">
    <property type="entry name" value="OYE_like_FMN"/>
    <property type="match status" value="1"/>
</dbReference>
<feature type="domain" description="NADH:flavin oxidoreductase/NADH oxidase N-terminal" evidence="2">
    <location>
        <begin position="6"/>
        <end position="339"/>
    </location>
</feature>
<dbReference type="FunFam" id="3.20.20.70:FF:000138">
    <property type="entry name" value="NADPH dehydrogenase 1"/>
    <property type="match status" value="1"/>
</dbReference>
<reference evidence="3" key="1">
    <citation type="submission" date="2020-03" db="EMBL/GenBank/DDBJ databases">
        <title>Draft Genome Sequence of Cylindrodendrum hubeiense.</title>
        <authorList>
            <person name="Buettner E."/>
            <person name="Kellner H."/>
        </authorList>
    </citation>
    <scope>NUCLEOTIDE SEQUENCE</scope>
    <source>
        <strain evidence="3">IHI 201604</strain>
    </source>
</reference>
<dbReference type="OrthoDB" id="276546at2759"/>
<keyword evidence="1" id="KW-0285">Flavoprotein</keyword>
<dbReference type="InterPro" id="IPR045247">
    <property type="entry name" value="Oye-like"/>
</dbReference>
<gene>
    <name evidence="3" type="ORF">G7Z17_g9638</name>
</gene>
<evidence type="ECO:0000313" key="4">
    <source>
        <dbReference type="Proteomes" id="UP000722485"/>
    </source>
</evidence>
<dbReference type="InterPro" id="IPR013785">
    <property type="entry name" value="Aldolase_TIM"/>
</dbReference>
<dbReference type="Gene3D" id="3.20.20.70">
    <property type="entry name" value="Aldolase class I"/>
    <property type="match status" value="1"/>
</dbReference>
<dbReference type="PANTHER" id="PTHR22893">
    <property type="entry name" value="NADH OXIDOREDUCTASE-RELATED"/>
    <property type="match status" value="1"/>
</dbReference>
<dbReference type="PANTHER" id="PTHR22893:SF91">
    <property type="entry name" value="NADPH DEHYDROGENASE 2-RELATED"/>
    <property type="match status" value="1"/>
</dbReference>
<evidence type="ECO:0000313" key="3">
    <source>
        <dbReference type="EMBL" id="KAF7544835.1"/>
    </source>
</evidence>
<name>A0A9P5H3K9_9HYPO</name>
<protein>
    <recommendedName>
        <fullName evidence="2">NADH:flavin oxidoreductase/NADH oxidase N-terminal domain-containing protein</fullName>
    </recommendedName>
</protein>
<dbReference type="GO" id="GO:0003959">
    <property type="term" value="F:NADPH dehydrogenase activity"/>
    <property type="evidence" value="ECO:0007669"/>
    <property type="project" value="TreeGrafter"/>
</dbReference>
<dbReference type="Pfam" id="PF00724">
    <property type="entry name" value="Oxidored_FMN"/>
    <property type="match status" value="1"/>
</dbReference>
<accession>A0A9P5H3K9</accession>
<organism evidence="3 4">
    <name type="scientific">Cylindrodendrum hubeiense</name>
    <dbReference type="NCBI Taxonomy" id="595255"/>
    <lineage>
        <taxon>Eukaryota</taxon>
        <taxon>Fungi</taxon>
        <taxon>Dikarya</taxon>
        <taxon>Ascomycota</taxon>
        <taxon>Pezizomycotina</taxon>
        <taxon>Sordariomycetes</taxon>
        <taxon>Hypocreomycetidae</taxon>
        <taxon>Hypocreales</taxon>
        <taxon>Nectriaceae</taxon>
        <taxon>Cylindrodendrum</taxon>
    </lineage>
</organism>
<sequence>MAPQLHTALRLGRCDLSHRMAMAPLTRYRCDAGFVPLPMVKEYYTQRAAVEGTLLITEATYISEKSIGEANTPGLWSEEQIAAWKEITESVHEKKCFIYCQMWAMGRAAELPVLQARDLEYVSSSATPMAEGSPAPRALNESEVLEYISDYAQAARNAIKAGFDGVEIHGANGYLVDQFTQDTCNKRTDRWGGSVENRARFAIEVTKAVADAIGADRTAIRLSPYSTFQGMRMQNAKEQFTYLVEQLKKIRPSYLHIVQPRISGADDMEDELRAPDEAPFIPQLWGNTSPLLVAGGFTPESAEKLVEDSLYRDQEVVIVFGRSFISNPDLPFRAKHNIQLAKYDRSTFYTPMQAKGYTDYSYSLEYLNEEQIVQV</sequence>
<dbReference type="InterPro" id="IPR001155">
    <property type="entry name" value="OxRdtase_FMN_N"/>
</dbReference>
<dbReference type="EMBL" id="JAANBB010000283">
    <property type="protein sequence ID" value="KAF7544835.1"/>
    <property type="molecule type" value="Genomic_DNA"/>
</dbReference>
<evidence type="ECO:0000256" key="1">
    <source>
        <dbReference type="ARBA" id="ARBA00022630"/>
    </source>
</evidence>
<dbReference type="AlphaFoldDB" id="A0A9P5H3K9"/>
<comment type="caution">
    <text evidence="3">The sequence shown here is derived from an EMBL/GenBank/DDBJ whole genome shotgun (WGS) entry which is preliminary data.</text>
</comment>
<dbReference type="Proteomes" id="UP000722485">
    <property type="component" value="Unassembled WGS sequence"/>
</dbReference>
<keyword evidence="4" id="KW-1185">Reference proteome</keyword>
<dbReference type="SUPFAM" id="SSF51395">
    <property type="entry name" value="FMN-linked oxidoreductases"/>
    <property type="match status" value="1"/>
</dbReference>
<dbReference type="GO" id="GO:0010181">
    <property type="term" value="F:FMN binding"/>
    <property type="evidence" value="ECO:0007669"/>
    <property type="project" value="InterPro"/>
</dbReference>
<proteinExistence type="predicted"/>